<dbReference type="SUPFAM" id="SSF53098">
    <property type="entry name" value="Ribonuclease H-like"/>
    <property type="match status" value="1"/>
</dbReference>
<dbReference type="Gene3D" id="3.30.70.370">
    <property type="match status" value="1"/>
</dbReference>
<dbReference type="EMBL" id="PP179310">
    <property type="protein sequence ID" value="XAI69351.1"/>
    <property type="molecule type" value="Genomic_DNA"/>
</dbReference>
<dbReference type="InterPro" id="IPR036397">
    <property type="entry name" value="RNaseH_sf"/>
</dbReference>
<dbReference type="InterPro" id="IPR012337">
    <property type="entry name" value="RNaseH-like_sf"/>
</dbReference>
<name>A0AAU6VXM3_9VIRU</name>
<dbReference type="InterPro" id="IPR043502">
    <property type="entry name" value="DNA/RNA_pol_sf"/>
</dbReference>
<dbReference type="Gene3D" id="3.30.420.10">
    <property type="entry name" value="Ribonuclease H-like superfamily/Ribonuclease H"/>
    <property type="match status" value="1"/>
</dbReference>
<gene>
    <name evidence="1" type="ORF">Pyxpy01_00053</name>
</gene>
<sequence>MKQITNWRFASVADFEADNLLHGVTKMHVMSYQIREMNGELSKVFTIRRDDENYVQRVAKFFKYHIDKGIPLVMHNGIGYDVKMVEKVLGLDLSGLMVIDTLATSWYLSPERRMHGLDSFFEDYGIAKPPIDNWEQGEDETLEEFLDRMQNRCQEDVKINVALWLDHMGRLEDMYTKAQELIDHGQRIEDKKGGVKILHVGGIRIQPDEWIPIDDMKGRTVDSAIDSILTFLMFKMDCAALQESTRWEVDLEHCRTSLEKLEAIVLEARDGLSAVMPQVPKYVKKSAPKADPFKKNGDRNAHWIKWDETMRQLETNELEPITGKPMIYIEPEDGLDERGNQYYRVWNKNEEPNPGSPQQVKDFLFSKGWVPQTFKYEKDEVAFNDWLASKPQGKQHFRAWEHWKNSRPEERAIPQISVGGDDGKELCHSLLELAEEVPAIKVYADYKVAENRRNTLLGFFRDMEDGKWLKARIGGFTNTLRVKHRELVNLPGVDKPYGYDIRGSLIAGLKKVLAGSDMSSLEDRVKHHFMLPFDPAYVATMQADGFDPHILMALTAGMISQEEFEAFMADPKGNHPPHVKKGRKNGKTTNYASVYNAGAAKIAQAAGQPLIVGEQLHKAYWELNWSVKAIADEQVVFKDARGNKWLINPVNGFCYSLRKESDRFSTLAQGTGSYFFDMWVDNILEAMVEKWGIKAKRLTGSFHDECIICMGDSESNRQALATIIEDAVEKVNKDYNLRRKLGCNTQFGERYSDIH</sequence>
<dbReference type="GO" id="GO:0003676">
    <property type="term" value="F:nucleic acid binding"/>
    <property type="evidence" value="ECO:0007669"/>
    <property type="project" value="InterPro"/>
</dbReference>
<accession>A0AAU6VXM3</accession>
<proteinExistence type="predicted"/>
<dbReference type="SUPFAM" id="SSF56672">
    <property type="entry name" value="DNA/RNA polymerases"/>
    <property type="match status" value="1"/>
</dbReference>
<organism evidence="1">
    <name type="scientific">Pseudomonas phage Pyxpy01</name>
    <dbReference type="NCBI Taxonomy" id="3138546"/>
    <lineage>
        <taxon>Viruses</taxon>
    </lineage>
</organism>
<evidence type="ECO:0000313" key="1">
    <source>
        <dbReference type="EMBL" id="XAI69351.1"/>
    </source>
</evidence>
<dbReference type="Gene3D" id="1.10.150.20">
    <property type="entry name" value="5' to 3' exonuclease, C-terminal subdomain"/>
    <property type="match status" value="1"/>
</dbReference>
<reference evidence="1" key="1">
    <citation type="journal article" date="2024" name="J. Gen. Virol.">
        <title>Novel phages of Pseudomonas syringae unveil numerous potential auxiliary metabolic genes.</title>
        <authorList>
            <person name="Feltin C."/>
            <person name="Garneau J.R."/>
            <person name="Morris C.E."/>
            <person name="Berard A."/>
            <person name="Torres-Barcelo C."/>
        </authorList>
    </citation>
    <scope>NUCLEOTIDE SEQUENCE</scope>
</reference>
<protein>
    <submittedName>
        <fullName evidence="1">DNA polymerase</fullName>
    </submittedName>
</protein>